<dbReference type="PANTHER" id="PTHR32071:SF57">
    <property type="entry name" value="C4-DICARBOXYLATE TRANSPORT TRANSCRIPTIONAL REGULATORY PROTEIN DCTD"/>
    <property type="match status" value="1"/>
</dbReference>
<dbReference type="AlphaFoldDB" id="A0A1Q5ZY90"/>
<feature type="domain" description="Response regulatory" evidence="8">
    <location>
        <begin position="13"/>
        <end position="127"/>
    </location>
</feature>
<dbReference type="InterPro" id="IPR003593">
    <property type="entry name" value="AAA+_ATPase"/>
</dbReference>
<dbReference type="FunFam" id="3.40.50.300:FF:000006">
    <property type="entry name" value="DNA-binding transcriptional regulator NtrC"/>
    <property type="match status" value="1"/>
</dbReference>
<protein>
    <submittedName>
        <fullName evidence="9">Hydrogenase-4 transcriptional activator</fullName>
    </submittedName>
</protein>
<keyword evidence="2" id="KW-0067">ATP-binding</keyword>
<gene>
    <name evidence="9" type="ORF">RG47T_2165</name>
</gene>
<keyword evidence="10" id="KW-1185">Reference proteome</keyword>
<evidence type="ECO:0000256" key="1">
    <source>
        <dbReference type="ARBA" id="ARBA00022741"/>
    </source>
</evidence>
<dbReference type="Gene3D" id="3.40.50.2300">
    <property type="match status" value="1"/>
</dbReference>
<dbReference type="InterPro" id="IPR025944">
    <property type="entry name" value="Sigma_54_int_dom_CS"/>
</dbReference>
<evidence type="ECO:0000259" key="8">
    <source>
        <dbReference type="PROSITE" id="PS50110"/>
    </source>
</evidence>
<dbReference type="SUPFAM" id="SSF52172">
    <property type="entry name" value="CheY-like"/>
    <property type="match status" value="1"/>
</dbReference>
<organism evidence="9 10">
    <name type="scientific">Mucilaginibacter polytrichastri</name>
    <dbReference type="NCBI Taxonomy" id="1302689"/>
    <lineage>
        <taxon>Bacteria</taxon>
        <taxon>Pseudomonadati</taxon>
        <taxon>Bacteroidota</taxon>
        <taxon>Sphingobacteriia</taxon>
        <taxon>Sphingobacteriales</taxon>
        <taxon>Sphingobacteriaceae</taxon>
        <taxon>Mucilaginibacter</taxon>
    </lineage>
</organism>
<keyword evidence="6" id="KW-0597">Phosphoprotein</keyword>
<dbReference type="CDD" id="cd17534">
    <property type="entry name" value="REC_DC-like"/>
    <property type="match status" value="1"/>
</dbReference>
<keyword evidence="1" id="KW-0547">Nucleotide-binding</keyword>
<dbReference type="Proteomes" id="UP000186720">
    <property type="component" value="Unassembled WGS sequence"/>
</dbReference>
<dbReference type="GO" id="GO:0006355">
    <property type="term" value="P:regulation of DNA-templated transcription"/>
    <property type="evidence" value="ECO:0007669"/>
    <property type="project" value="InterPro"/>
</dbReference>
<dbReference type="SUPFAM" id="SSF52540">
    <property type="entry name" value="P-loop containing nucleoside triphosphate hydrolases"/>
    <property type="match status" value="1"/>
</dbReference>
<evidence type="ECO:0000313" key="10">
    <source>
        <dbReference type="Proteomes" id="UP000186720"/>
    </source>
</evidence>
<evidence type="ECO:0000259" key="7">
    <source>
        <dbReference type="PROSITE" id="PS50045"/>
    </source>
</evidence>
<dbReference type="PROSITE" id="PS00676">
    <property type="entry name" value="SIGMA54_INTERACT_2"/>
    <property type="match status" value="1"/>
</dbReference>
<dbReference type="Pfam" id="PF00158">
    <property type="entry name" value="Sigma54_activat"/>
    <property type="match status" value="1"/>
</dbReference>
<dbReference type="EMBL" id="MPPL01000001">
    <property type="protein sequence ID" value="OKS86708.1"/>
    <property type="molecule type" value="Genomic_DNA"/>
</dbReference>
<dbReference type="InterPro" id="IPR027417">
    <property type="entry name" value="P-loop_NTPase"/>
</dbReference>
<dbReference type="STRING" id="1302689.RG47T_2165"/>
<dbReference type="GO" id="GO:0005524">
    <property type="term" value="F:ATP binding"/>
    <property type="evidence" value="ECO:0007669"/>
    <property type="project" value="UniProtKB-KW"/>
</dbReference>
<dbReference type="Pfam" id="PF25601">
    <property type="entry name" value="AAA_lid_14"/>
    <property type="match status" value="1"/>
</dbReference>
<evidence type="ECO:0000256" key="3">
    <source>
        <dbReference type="ARBA" id="ARBA00023015"/>
    </source>
</evidence>
<dbReference type="InterPro" id="IPR025943">
    <property type="entry name" value="Sigma_54_int_dom_ATP-bd_2"/>
</dbReference>
<evidence type="ECO:0000256" key="5">
    <source>
        <dbReference type="ARBA" id="ARBA00023163"/>
    </source>
</evidence>
<dbReference type="InterPro" id="IPR011006">
    <property type="entry name" value="CheY-like_superfamily"/>
</dbReference>
<feature type="modified residue" description="4-aspartylphosphate" evidence="6">
    <location>
        <position position="63"/>
    </location>
</feature>
<dbReference type="Gene3D" id="3.40.50.300">
    <property type="entry name" value="P-loop containing nucleotide triphosphate hydrolases"/>
    <property type="match status" value="1"/>
</dbReference>
<proteinExistence type="predicted"/>
<dbReference type="SMART" id="SM00448">
    <property type="entry name" value="REC"/>
    <property type="match status" value="1"/>
</dbReference>
<dbReference type="SMART" id="SM00382">
    <property type="entry name" value="AAA"/>
    <property type="match status" value="1"/>
</dbReference>
<dbReference type="OrthoDB" id="9782110at2"/>
<dbReference type="PROSITE" id="PS50045">
    <property type="entry name" value="SIGMA54_INTERACT_4"/>
    <property type="match status" value="1"/>
</dbReference>
<sequence length="653" mass="73383">MANIPVQQGTNTSVLIVEDHFIEANSLSIILERSGYAVSFIAKSVDQAYKFFEKSVVDIVIVDIFLKGKLTGIDLAISLNKLGIPFIYLSANSNPSVFELAKETNPYGFLVKPFREKDVLTAIEIAKYRHAQEKDIISKSEQWVSDILVNNIKLAFSTGKKVLQLAKALEPLLAYDYLVVFSDLDNIDKFKVYIIRRIGPNDYKEIDGQHLFESANLQDKDYQEFNDAARTKFLPQFYVLDEFIDESYKSKVSLTLKEELALKSGIELPLLLDSKNLLFYFYNNDFDSFNAGSIETILRLKPLISNAARYIFNADLSSQGTSDIGQQVEKSKSTQLKFPGIVGQSARLIDSLNRIYQVAAFETTVLILGETGVGKEGLVHVLHSLSERKVYPLIKVNCAAIPADLMESELFGHEKGAFTDAREKKIGKFEQANGGTIFLDEIGEMPLALQSKLLRVIQEKEFERIGGRTTLKADVRIVAATNRNLHKAISEGNFRMDLYYRINVFPITLAPLRERRSDIKILAVHFLEANILQTGKNIRGFTPEVMDQMEAYSWPGNIRELQHVIERAVLLTDTAEISSIDLEEEFDLPSNPEITLKSHVDPFKPESIVEALRQTNGKVSGKGGAAVLLGVPAPALTYQMKKLGIVWRFIYDE</sequence>
<dbReference type="PROSITE" id="PS50110">
    <property type="entry name" value="RESPONSE_REGULATORY"/>
    <property type="match status" value="1"/>
</dbReference>
<dbReference type="PROSITE" id="PS00675">
    <property type="entry name" value="SIGMA54_INTERACT_1"/>
    <property type="match status" value="1"/>
</dbReference>
<dbReference type="InterPro" id="IPR002078">
    <property type="entry name" value="Sigma_54_int"/>
</dbReference>
<reference evidence="9 10" key="1">
    <citation type="submission" date="2016-11" db="EMBL/GenBank/DDBJ databases">
        <title>Whole Genome Sequencing of Mucilaginibacter polytrichastri RG4-7(T) isolated from the moss sample.</title>
        <authorList>
            <person name="Li Y."/>
        </authorList>
    </citation>
    <scope>NUCLEOTIDE SEQUENCE [LARGE SCALE GENOMIC DNA]</scope>
    <source>
        <strain evidence="9 10">RG4-7</strain>
    </source>
</reference>
<dbReference type="GO" id="GO:0000160">
    <property type="term" value="P:phosphorelay signal transduction system"/>
    <property type="evidence" value="ECO:0007669"/>
    <property type="project" value="InterPro"/>
</dbReference>
<dbReference type="CDD" id="cd00009">
    <property type="entry name" value="AAA"/>
    <property type="match status" value="1"/>
</dbReference>
<dbReference type="InterPro" id="IPR025662">
    <property type="entry name" value="Sigma_54_int_dom_ATP-bd_1"/>
</dbReference>
<dbReference type="GO" id="GO:0003677">
    <property type="term" value="F:DNA binding"/>
    <property type="evidence" value="ECO:0007669"/>
    <property type="project" value="UniProtKB-KW"/>
</dbReference>
<dbReference type="InterPro" id="IPR058031">
    <property type="entry name" value="AAA_lid_NorR"/>
</dbReference>
<dbReference type="PANTHER" id="PTHR32071">
    <property type="entry name" value="TRANSCRIPTIONAL REGULATORY PROTEIN"/>
    <property type="match status" value="1"/>
</dbReference>
<evidence type="ECO:0000256" key="4">
    <source>
        <dbReference type="ARBA" id="ARBA00023125"/>
    </source>
</evidence>
<dbReference type="Gene3D" id="1.10.10.60">
    <property type="entry name" value="Homeodomain-like"/>
    <property type="match status" value="1"/>
</dbReference>
<dbReference type="Pfam" id="PF00072">
    <property type="entry name" value="Response_reg"/>
    <property type="match status" value="1"/>
</dbReference>
<name>A0A1Q5ZY90_9SPHI</name>
<dbReference type="PROSITE" id="PS00688">
    <property type="entry name" value="SIGMA54_INTERACT_3"/>
    <property type="match status" value="1"/>
</dbReference>
<evidence type="ECO:0000313" key="9">
    <source>
        <dbReference type="EMBL" id="OKS86708.1"/>
    </source>
</evidence>
<accession>A0A1Q5ZY90</accession>
<keyword evidence="3" id="KW-0805">Transcription regulation</keyword>
<comment type="caution">
    <text evidence="9">The sequence shown here is derived from an EMBL/GenBank/DDBJ whole genome shotgun (WGS) entry which is preliminary data.</text>
</comment>
<dbReference type="Gene3D" id="1.10.8.60">
    <property type="match status" value="1"/>
</dbReference>
<dbReference type="RefSeq" id="WP_074489385.1">
    <property type="nucleotide sequence ID" value="NZ_FPAM01000004.1"/>
</dbReference>
<keyword evidence="4" id="KW-0238">DNA-binding</keyword>
<dbReference type="InterPro" id="IPR001789">
    <property type="entry name" value="Sig_transdc_resp-reg_receiver"/>
</dbReference>
<keyword evidence="5" id="KW-0804">Transcription</keyword>
<evidence type="ECO:0000256" key="6">
    <source>
        <dbReference type="PROSITE-ProRule" id="PRU00169"/>
    </source>
</evidence>
<evidence type="ECO:0000256" key="2">
    <source>
        <dbReference type="ARBA" id="ARBA00022840"/>
    </source>
</evidence>
<feature type="domain" description="Sigma-54 factor interaction" evidence="7">
    <location>
        <begin position="341"/>
        <end position="570"/>
    </location>
</feature>